<protein>
    <recommendedName>
        <fullName evidence="1">SAP domain-containing protein</fullName>
    </recommendedName>
</protein>
<evidence type="ECO:0000313" key="3">
    <source>
        <dbReference type="Proteomes" id="UP000307440"/>
    </source>
</evidence>
<name>A0A5C3LB30_COPMA</name>
<dbReference type="Pfam" id="PF02037">
    <property type="entry name" value="SAP"/>
    <property type="match status" value="1"/>
</dbReference>
<sequence>MFRTIQHSLAPGQGGLLFKRSLASTVLLSRTWQSETVVALRQEAKARNISSKGTKSVLIQRLEDFENKRAHESAVRRASTVAPDLRVAPATTSEKALQGLDLLKISLPDASYPEPQLEAQVPYVPDFWDSKKRPMAPAPAPEARLPRVVAVAGAVTHLAGGPAHAFDLSIEPTTSATQPGSPSYSAAESNSTNQGGIFFDIAQDLGFLKQLPKAKTAPKSFWQRFS</sequence>
<dbReference type="OrthoDB" id="445357at2759"/>
<dbReference type="EMBL" id="ML210147">
    <property type="protein sequence ID" value="TFK29978.1"/>
    <property type="molecule type" value="Genomic_DNA"/>
</dbReference>
<keyword evidence="3" id="KW-1185">Reference proteome</keyword>
<evidence type="ECO:0000313" key="2">
    <source>
        <dbReference type="EMBL" id="TFK29978.1"/>
    </source>
</evidence>
<dbReference type="InterPro" id="IPR003034">
    <property type="entry name" value="SAP_dom"/>
</dbReference>
<proteinExistence type="predicted"/>
<dbReference type="Proteomes" id="UP000307440">
    <property type="component" value="Unassembled WGS sequence"/>
</dbReference>
<reference evidence="2 3" key="1">
    <citation type="journal article" date="2019" name="Nat. Ecol. Evol.">
        <title>Megaphylogeny resolves global patterns of mushroom evolution.</title>
        <authorList>
            <person name="Varga T."/>
            <person name="Krizsan K."/>
            <person name="Foldi C."/>
            <person name="Dima B."/>
            <person name="Sanchez-Garcia M."/>
            <person name="Sanchez-Ramirez S."/>
            <person name="Szollosi G.J."/>
            <person name="Szarkandi J.G."/>
            <person name="Papp V."/>
            <person name="Albert L."/>
            <person name="Andreopoulos W."/>
            <person name="Angelini C."/>
            <person name="Antonin V."/>
            <person name="Barry K.W."/>
            <person name="Bougher N.L."/>
            <person name="Buchanan P."/>
            <person name="Buyck B."/>
            <person name="Bense V."/>
            <person name="Catcheside P."/>
            <person name="Chovatia M."/>
            <person name="Cooper J."/>
            <person name="Damon W."/>
            <person name="Desjardin D."/>
            <person name="Finy P."/>
            <person name="Geml J."/>
            <person name="Haridas S."/>
            <person name="Hughes K."/>
            <person name="Justo A."/>
            <person name="Karasinski D."/>
            <person name="Kautmanova I."/>
            <person name="Kiss B."/>
            <person name="Kocsube S."/>
            <person name="Kotiranta H."/>
            <person name="LaButti K.M."/>
            <person name="Lechner B.E."/>
            <person name="Liimatainen K."/>
            <person name="Lipzen A."/>
            <person name="Lukacs Z."/>
            <person name="Mihaltcheva S."/>
            <person name="Morgado L.N."/>
            <person name="Niskanen T."/>
            <person name="Noordeloos M.E."/>
            <person name="Ohm R.A."/>
            <person name="Ortiz-Santana B."/>
            <person name="Ovrebo C."/>
            <person name="Racz N."/>
            <person name="Riley R."/>
            <person name="Savchenko A."/>
            <person name="Shiryaev A."/>
            <person name="Soop K."/>
            <person name="Spirin V."/>
            <person name="Szebenyi C."/>
            <person name="Tomsovsky M."/>
            <person name="Tulloss R.E."/>
            <person name="Uehling J."/>
            <person name="Grigoriev I.V."/>
            <person name="Vagvolgyi C."/>
            <person name="Papp T."/>
            <person name="Martin F.M."/>
            <person name="Miettinen O."/>
            <person name="Hibbett D.S."/>
            <person name="Nagy L.G."/>
        </authorList>
    </citation>
    <scope>NUCLEOTIDE SEQUENCE [LARGE SCALE GENOMIC DNA]</scope>
    <source>
        <strain evidence="2 3">CBS 121175</strain>
    </source>
</reference>
<dbReference type="Gene3D" id="1.10.720.30">
    <property type="entry name" value="SAP domain"/>
    <property type="match status" value="1"/>
</dbReference>
<feature type="domain" description="SAP" evidence="1">
    <location>
        <begin position="32"/>
        <end position="66"/>
    </location>
</feature>
<dbReference type="STRING" id="230819.A0A5C3LB30"/>
<organism evidence="2 3">
    <name type="scientific">Coprinopsis marcescibilis</name>
    <name type="common">Agaric fungus</name>
    <name type="synonym">Psathyrella marcescibilis</name>
    <dbReference type="NCBI Taxonomy" id="230819"/>
    <lineage>
        <taxon>Eukaryota</taxon>
        <taxon>Fungi</taxon>
        <taxon>Dikarya</taxon>
        <taxon>Basidiomycota</taxon>
        <taxon>Agaricomycotina</taxon>
        <taxon>Agaricomycetes</taxon>
        <taxon>Agaricomycetidae</taxon>
        <taxon>Agaricales</taxon>
        <taxon>Agaricineae</taxon>
        <taxon>Psathyrellaceae</taxon>
        <taxon>Coprinopsis</taxon>
    </lineage>
</organism>
<dbReference type="AlphaFoldDB" id="A0A5C3LB30"/>
<accession>A0A5C3LB30</accession>
<dbReference type="SMART" id="SM00513">
    <property type="entry name" value="SAP"/>
    <property type="match status" value="1"/>
</dbReference>
<gene>
    <name evidence="2" type="ORF">FA15DRAFT_663296</name>
</gene>
<evidence type="ECO:0000259" key="1">
    <source>
        <dbReference type="SMART" id="SM00513"/>
    </source>
</evidence>
<dbReference type="SUPFAM" id="SSF68906">
    <property type="entry name" value="SAP domain"/>
    <property type="match status" value="1"/>
</dbReference>
<dbReference type="InterPro" id="IPR036361">
    <property type="entry name" value="SAP_dom_sf"/>
</dbReference>